<reference evidence="2" key="2">
    <citation type="submission" date="2015-01" db="EMBL/GenBank/DDBJ databases">
        <title>Evolutionary Origins and Diversification of the Mycorrhizal Mutualists.</title>
        <authorList>
            <consortium name="DOE Joint Genome Institute"/>
            <consortium name="Mycorrhizal Genomics Consortium"/>
            <person name="Kohler A."/>
            <person name="Kuo A."/>
            <person name="Nagy L.G."/>
            <person name="Floudas D."/>
            <person name="Copeland A."/>
            <person name="Barry K.W."/>
            <person name="Cichocki N."/>
            <person name="Veneault-Fourrey C."/>
            <person name="LaButti K."/>
            <person name="Lindquist E.A."/>
            <person name="Lipzen A."/>
            <person name="Lundell T."/>
            <person name="Morin E."/>
            <person name="Murat C."/>
            <person name="Riley R."/>
            <person name="Ohm R."/>
            <person name="Sun H."/>
            <person name="Tunlid A."/>
            <person name="Henrissat B."/>
            <person name="Grigoriev I.V."/>
            <person name="Hibbett D.S."/>
            <person name="Martin F."/>
        </authorList>
    </citation>
    <scope>NUCLEOTIDE SEQUENCE [LARGE SCALE GENOMIC DNA]</scope>
    <source>
        <strain evidence="2">441</strain>
    </source>
</reference>
<feature type="non-terminal residue" evidence="1">
    <location>
        <position position="1"/>
    </location>
</feature>
<dbReference type="Proteomes" id="UP000054018">
    <property type="component" value="Unassembled WGS sequence"/>
</dbReference>
<organism evidence="1 2">
    <name type="scientific">Pisolithus microcarpus 441</name>
    <dbReference type="NCBI Taxonomy" id="765257"/>
    <lineage>
        <taxon>Eukaryota</taxon>
        <taxon>Fungi</taxon>
        <taxon>Dikarya</taxon>
        <taxon>Basidiomycota</taxon>
        <taxon>Agaricomycotina</taxon>
        <taxon>Agaricomycetes</taxon>
        <taxon>Agaricomycetidae</taxon>
        <taxon>Boletales</taxon>
        <taxon>Sclerodermatineae</taxon>
        <taxon>Pisolithaceae</taxon>
        <taxon>Pisolithus</taxon>
    </lineage>
</organism>
<reference evidence="1 2" key="1">
    <citation type="submission" date="2014-04" db="EMBL/GenBank/DDBJ databases">
        <authorList>
            <consortium name="DOE Joint Genome Institute"/>
            <person name="Kuo A."/>
            <person name="Kohler A."/>
            <person name="Costa M.D."/>
            <person name="Nagy L.G."/>
            <person name="Floudas D."/>
            <person name="Copeland A."/>
            <person name="Barry K.W."/>
            <person name="Cichocki N."/>
            <person name="Veneault-Fourrey C."/>
            <person name="LaButti K."/>
            <person name="Lindquist E.A."/>
            <person name="Lipzen A."/>
            <person name="Lundell T."/>
            <person name="Morin E."/>
            <person name="Murat C."/>
            <person name="Sun H."/>
            <person name="Tunlid A."/>
            <person name="Henrissat B."/>
            <person name="Grigoriev I.V."/>
            <person name="Hibbett D.S."/>
            <person name="Martin F."/>
            <person name="Nordberg H.P."/>
            <person name="Cantor M.N."/>
            <person name="Hua S.X."/>
        </authorList>
    </citation>
    <scope>NUCLEOTIDE SEQUENCE [LARGE SCALE GENOMIC DNA]</scope>
    <source>
        <strain evidence="1 2">441</strain>
    </source>
</reference>
<accession>A0A0C9YQZ2</accession>
<feature type="non-terminal residue" evidence="1">
    <location>
        <position position="65"/>
    </location>
</feature>
<gene>
    <name evidence="1" type="ORF">PISMIDRAFT_79760</name>
</gene>
<dbReference type="AlphaFoldDB" id="A0A0C9YQZ2"/>
<dbReference type="EMBL" id="KN834047">
    <property type="protein sequence ID" value="KIK12792.1"/>
    <property type="molecule type" value="Genomic_DNA"/>
</dbReference>
<name>A0A0C9YQZ2_9AGAM</name>
<evidence type="ECO:0000313" key="1">
    <source>
        <dbReference type="EMBL" id="KIK12792.1"/>
    </source>
</evidence>
<proteinExistence type="predicted"/>
<dbReference type="HOGENOM" id="CLU_194955_0_0_1"/>
<dbReference type="OrthoDB" id="3044497at2759"/>
<sequence length="65" mass="7493">IPKPHTTIYIRFRTGCVGLNKHLHHIKKTESPSCKCSTPQETVEHYLTVFPCYNRACHVLWNSLG</sequence>
<keyword evidence="2" id="KW-1185">Reference proteome</keyword>
<protein>
    <submittedName>
        <fullName evidence="1">Uncharacterized protein</fullName>
    </submittedName>
</protein>
<evidence type="ECO:0000313" key="2">
    <source>
        <dbReference type="Proteomes" id="UP000054018"/>
    </source>
</evidence>